<keyword evidence="13" id="KW-1185">Reference proteome</keyword>
<sequence>LTAHATILDIMQQAILSHNFFHQNAIALKHLFGISTNQARNIIATCPDCQAVNNIPLLGANPQGLHSCELWQTDVTHYAEFGRLKYVHVSIDTFSGLLMATPHAREKAKDIIKHLLTAFAYMGVPKSIKTDNGPAYISNSLQNFFHTWGV</sequence>
<dbReference type="Pfam" id="PF00665">
    <property type="entry name" value="rve"/>
    <property type="match status" value="1"/>
</dbReference>
<keyword evidence="7" id="KW-0378">Hydrolase</keyword>
<dbReference type="GO" id="GO:0008270">
    <property type="term" value="F:zinc ion binding"/>
    <property type="evidence" value="ECO:0007669"/>
    <property type="project" value="UniProtKB-KW"/>
</dbReference>
<protein>
    <recommendedName>
        <fullName evidence="1">RNA-directed DNA polymerase</fullName>
        <ecNumber evidence="1">2.7.7.49</ecNumber>
    </recommendedName>
</protein>
<name>A0A7K7WWM2_9AVES</name>
<feature type="domain" description="Integrase catalytic" evidence="11">
    <location>
        <begin position="58"/>
        <end position="150"/>
    </location>
</feature>
<reference evidence="12 13" key="1">
    <citation type="submission" date="2019-09" db="EMBL/GenBank/DDBJ databases">
        <title>Bird 10,000 Genomes (B10K) Project - Family phase.</title>
        <authorList>
            <person name="Zhang G."/>
        </authorList>
    </citation>
    <scope>NUCLEOTIDE SEQUENCE [LARGE SCALE GENOMIC DNA]</scope>
    <source>
        <strain evidence="12">B10K-MSB-01</strain>
    </source>
</reference>
<dbReference type="InterPro" id="IPR036397">
    <property type="entry name" value="RNaseH_sf"/>
</dbReference>
<evidence type="ECO:0000256" key="3">
    <source>
        <dbReference type="ARBA" id="ARBA00022695"/>
    </source>
</evidence>
<comment type="caution">
    <text evidence="12">The sequence shown here is derived from an EMBL/GenBank/DDBJ whole genome shotgun (WGS) entry which is preliminary data.</text>
</comment>
<feature type="domain" description="Integrase-type" evidence="10">
    <location>
        <begin position="9"/>
        <end position="50"/>
    </location>
</feature>
<evidence type="ECO:0000256" key="5">
    <source>
        <dbReference type="ARBA" id="ARBA00022723"/>
    </source>
</evidence>
<dbReference type="Gene3D" id="1.10.10.200">
    <property type="match status" value="1"/>
</dbReference>
<keyword evidence="9" id="KW-0862">Zinc</keyword>
<dbReference type="SUPFAM" id="SSF46919">
    <property type="entry name" value="N-terminal Zn binding domain of HIV integrase"/>
    <property type="match status" value="1"/>
</dbReference>
<dbReference type="OrthoDB" id="9381447at2759"/>
<dbReference type="GO" id="GO:0016787">
    <property type="term" value="F:hydrolase activity"/>
    <property type="evidence" value="ECO:0007669"/>
    <property type="project" value="UniProtKB-KW"/>
</dbReference>
<dbReference type="Pfam" id="PF02022">
    <property type="entry name" value="Integrase_Zn"/>
    <property type="match status" value="1"/>
</dbReference>
<dbReference type="PANTHER" id="PTHR41694">
    <property type="entry name" value="ENDOGENOUS RETROVIRUS GROUP K MEMBER POL PROTEIN"/>
    <property type="match status" value="1"/>
</dbReference>
<keyword evidence="2" id="KW-0808">Transferase</keyword>
<dbReference type="GO" id="GO:0015074">
    <property type="term" value="P:DNA integration"/>
    <property type="evidence" value="ECO:0007669"/>
    <property type="project" value="InterPro"/>
</dbReference>
<dbReference type="EC" id="2.7.7.49" evidence="1"/>
<dbReference type="PANTHER" id="PTHR41694:SF3">
    <property type="entry name" value="RNA-DIRECTED DNA POLYMERASE-RELATED"/>
    <property type="match status" value="1"/>
</dbReference>
<keyword evidence="9" id="KW-0863">Zinc-finger</keyword>
<keyword evidence="4" id="KW-0540">Nuclease</keyword>
<dbReference type="GO" id="GO:0035613">
    <property type="term" value="F:RNA stem-loop binding"/>
    <property type="evidence" value="ECO:0007669"/>
    <property type="project" value="TreeGrafter"/>
</dbReference>
<feature type="non-terminal residue" evidence="12">
    <location>
        <position position="1"/>
    </location>
</feature>
<dbReference type="PROSITE" id="PS50876">
    <property type="entry name" value="ZF_INTEGRASE"/>
    <property type="match status" value="1"/>
</dbReference>
<dbReference type="InterPro" id="IPR017856">
    <property type="entry name" value="Integrase-like_N"/>
</dbReference>
<dbReference type="InterPro" id="IPR001584">
    <property type="entry name" value="Integrase_cat-core"/>
</dbReference>
<proteinExistence type="predicted"/>
<accession>A0A7K7WWM2</accession>
<keyword evidence="3" id="KW-0548">Nucleotidyltransferase</keyword>
<dbReference type="InterPro" id="IPR003308">
    <property type="entry name" value="Integrase_Zn-bd_dom_N"/>
</dbReference>
<dbReference type="Proteomes" id="UP000531559">
    <property type="component" value="Unassembled WGS sequence"/>
</dbReference>
<dbReference type="GO" id="GO:0003964">
    <property type="term" value="F:RNA-directed DNA polymerase activity"/>
    <property type="evidence" value="ECO:0007669"/>
    <property type="project" value="UniProtKB-KW"/>
</dbReference>
<dbReference type="EMBL" id="VZSV01000696">
    <property type="protein sequence ID" value="NXA57439.1"/>
    <property type="molecule type" value="Genomic_DNA"/>
</dbReference>
<evidence type="ECO:0000259" key="11">
    <source>
        <dbReference type="PROSITE" id="PS50994"/>
    </source>
</evidence>
<evidence type="ECO:0000256" key="6">
    <source>
        <dbReference type="ARBA" id="ARBA00022759"/>
    </source>
</evidence>
<evidence type="ECO:0000256" key="1">
    <source>
        <dbReference type="ARBA" id="ARBA00012493"/>
    </source>
</evidence>
<evidence type="ECO:0000313" key="12">
    <source>
        <dbReference type="EMBL" id="NXA57439.1"/>
    </source>
</evidence>
<evidence type="ECO:0000313" key="13">
    <source>
        <dbReference type="Proteomes" id="UP000531559"/>
    </source>
</evidence>
<dbReference type="PROSITE" id="PS50994">
    <property type="entry name" value="INTEGRASE"/>
    <property type="match status" value="1"/>
</dbReference>
<dbReference type="InterPro" id="IPR012337">
    <property type="entry name" value="RNaseH-like_sf"/>
</dbReference>
<dbReference type="Gene3D" id="3.30.420.10">
    <property type="entry name" value="Ribonuclease H-like superfamily/Ribonuclease H"/>
    <property type="match status" value="1"/>
</dbReference>
<evidence type="ECO:0000259" key="10">
    <source>
        <dbReference type="PROSITE" id="PS50876"/>
    </source>
</evidence>
<dbReference type="SUPFAM" id="SSF53098">
    <property type="entry name" value="Ribonuclease H-like"/>
    <property type="match status" value="1"/>
</dbReference>
<keyword evidence="6" id="KW-0255">Endonuclease</keyword>
<gene>
    <name evidence="12" type="primary">Ervk8_2</name>
    <name evidence="12" type="ORF">NOTJUL_R14470</name>
</gene>
<keyword evidence="5" id="KW-0479">Metal-binding</keyword>
<evidence type="ECO:0000256" key="8">
    <source>
        <dbReference type="ARBA" id="ARBA00022918"/>
    </source>
</evidence>
<dbReference type="GO" id="GO:0004519">
    <property type="term" value="F:endonuclease activity"/>
    <property type="evidence" value="ECO:0007669"/>
    <property type="project" value="UniProtKB-KW"/>
</dbReference>
<evidence type="ECO:0000256" key="2">
    <source>
        <dbReference type="ARBA" id="ARBA00022679"/>
    </source>
</evidence>
<keyword evidence="8" id="KW-0695">RNA-directed DNA polymerase</keyword>
<dbReference type="AlphaFoldDB" id="A0A7K7WWM2"/>
<feature type="non-terminal residue" evidence="12">
    <location>
        <position position="150"/>
    </location>
</feature>
<evidence type="ECO:0000256" key="7">
    <source>
        <dbReference type="ARBA" id="ARBA00022801"/>
    </source>
</evidence>
<organism evidence="12 13">
    <name type="scientific">Nothocercus julius</name>
    <dbReference type="NCBI Taxonomy" id="2585813"/>
    <lineage>
        <taxon>Eukaryota</taxon>
        <taxon>Metazoa</taxon>
        <taxon>Chordata</taxon>
        <taxon>Craniata</taxon>
        <taxon>Vertebrata</taxon>
        <taxon>Euteleostomi</taxon>
        <taxon>Archelosauria</taxon>
        <taxon>Archosauria</taxon>
        <taxon>Dinosauria</taxon>
        <taxon>Saurischia</taxon>
        <taxon>Theropoda</taxon>
        <taxon>Coelurosauria</taxon>
        <taxon>Aves</taxon>
        <taxon>Palaeognathae</taxon>
        <taxon>Tinamiformes</taxon>
        <taxon>Tinamidae</taxon>
        <taxon>Nothocercus</taxon>
    </lineage>
</organism>
<evidence type="ECO:0000256" key="9">
    <source>
        <dbReference type="PROSITE-ProRule" id="PRU00450"/>
    </source>
</evidence>
<evidence type="ECO:0000256" key="4">
    <source>
        <dbReference type="ARBA" id="ARBA00022722"/>
    </source>
</evidence>